<dbReference type="AlphaFoldDB" id="A0A1N6TLM6"/>
<evidence type="ECO:0000259" key="3">
    <source>
        <dbReference type="Pfam" id="PF22552"/>
    </source>
</evidence>
<sequence length="387" mass="41360">MTADHPSAPPGEPPGAASAPQPAATPAHSSGATSDQPEHQESVLLDEPSTADLRAKVTQAWQEFARALAELLPELPAGAHVELTLDPTASGTGDAVYSIGIDVGEEGRLSARAVGNAALPDGYRLDRAAVADMIALGWSPPGVLEGSAGYFGLDATTTQPGRVAALLSRTLRDVYGAPHPAFLVYLIHDAEGEPLPEVPLGTARSEFGPGRVVEEDLDEALVEAVAAQNEENDVLALEERVRTVVSTMLKSDSERLQVDSDGDINIRAGSAMVFVRVRDNPPLVDVFSPVLTEVEPTERLYVKLSELTNRMPIGRLYCTDDTVWASIPVFGRNFQPTHLMLAVQVMTGLADELDDRLHGEFGGKRFFGDGDKAPRRADGEHRTGMYL</sequence>
<proteinExistence type="predicted"/>
<protein>
    <submittedName>
        <fullName evidence="4">Uncharacterized protein</fullName>
    </submittedName>
</protein>
<evidence type="ECO:0000313" key="5">
    <source>
        <dbReference type="Proteomes" id="UP000186004"/>
    </source>
</evidence>
<dbReference type="EMBL" id="FTNF01000003">
    <property type="protein sequence ID" value="SIQ54312.1"/>
    <property type="molecule type" value="Genomic_DNA"/>
</dbReference>
<feature type="domain" description="TY-Chap N-terminal" evidence="3">
    <location>
        <begin position="59"/>
        <end position="183"/>
    </location>
</feature>
<gene>
    <name evidence="4" type="ORF">SAMN05444858_10329</name>
</gene>
<feature type="compositionally biased region" description="Low complexity" evidence="1">
    <location>
        <begin position="14"/>
        <end position="30"/>
    </location>
</feature>
<feature type="region of interest" description="Disordered" evidence="1">
    <location>
        <begin position="1"/>
        <end position="48"/>
    </location>
</feature>
<dbReference type="Pfam" id="PF22552">
    <property type="entry name" value="TY-Chap3"/>
    <property type="match status" value="1"/>
</dbReference>
<evidence type="ECO:0000313" key="4">
    <source>
        <dbReference type="EMBL" id="SIQ54312.1"/>
    </source>
</evidence>
<dbReference type="Pfam" id="PF22551">
    <property type="entry name" value="TY-Chap1"/>
    <property type="match status" value="1"/>
</dbReference>
<dbReference type="InterPro" id="IPR054344">
    <property type="entry name" value="TY-Chap_N"/>
</dbReference>
<evidence type="ECO:0000256" key="1">
    <source>
        <dbReference type="SAM" id="MobiDB-lite"/>
    </source>
</evidence>
<feature type="domain" description="TY-Chap central" evidence="2">
    <location>
        <begin position="237"/>
        <end position="368"/>
    </location>
</feature>
<reference evidence="4 5" key="1">
    <citation type="submission" date="2017-01" db="EMBL/GenBank/DDBJ databases">
        <authorList>
            <person name="Mah S.A."/>
            <person name="Swanson W.J."/>
            <person name="Moy G.W."/>
            <person name="Vacquier V.D."/>
        </authorList>
    </citation>
    <scope>NUCLEOTIDE SEQUENCE [LARGE SCALE GENOMIC DNA]</scope>
    <source>
        <strain evidence="4 5">DSM 45758</strain>
    </source>
</reference>
<keyword evidence="5" id="KW-1185">Reference proteome</keyword>
<dbReference type="Proteomes" id="UP000186004">
    <property type="component" value="Unassembled WGS sequence"/>
</dbReference>
<dbReference type="InterPro" id="IPR054343">
    <property type="entry name" value="TY-Chap_M"/>
</dbReference>
<dbReference type="OrthoDB" id="4772408at2"/>
<accession>A0A1N6TLM6</accession>
<evidence type="ECO:0000259" key="2">
    <source>
        <dbReference type="Pfam" id="PF22551"/>
    </source>
</evidence>
<dbReference type="SUPFAM" id="SSF69635">
    <property type="entry name" value="Type III secretory system chaperone-like"/>
    <property type="match status" value="1"/>
</dbReference>
<dbReference type="Gene3D" id="3.30.1460.10">
    <property type="match status" value="1"/>
</dbReference>
<organism evidence="4 5">
    <name type="scientific">Micromonospora avicenniae</name>
    <dbReference type="NCBI Taxonomy" id="1198245"/>
    <lineage>
        <taxon>Bacteria</taxon>
        <taxon>Bacillati</taxon>
        <taxon>Actinomycetota</taxon>
        <taxon>Actinomycetes</taxon>
        <taxon>Micromonosporales</taxon>
        <taxon>Micromonosporaceae</taxon>
        <taxon>Micromonospora</taxon>
    </lineage>
</organism>
<dbReference type="RefSeq" id="WP_076468392.1">
    <property type="nucleotide sequence ID" value="NZ_FTNF01000003.1"/>
</dbReference>
<name>A0A1N6TLM6_9ACTN</name>
<dbReference type="STRING" id="1198245.SAMN05444858_10329"/>